<sequence>MMISSTPTNNAASVIRVKAIDHVTIVVDDLSRSRDFYRDLLGMVEVDRPDFGFPGHWLQAGATQVHLIETMEGSSEPGGGLDPDQVASGLTHHFAFEVDDAELAHQILLSAGVRIQGGPRKRPDGCMQLWFYDPDGHCVEVFDRTGSTPDSRSQR</sequence>
<dbReference type="InterPro" id="IPR004360">
    <property type="entry name" value="Glyas_Fos-R_dOase_dom"/>
</dbReference>
<dbReference type="InterPro" id="IPR050383">
    <property type="entry name" value="GlyoxalaseI/FosfomycinResist"/>
</dbReference>
<dbReference type="InterPro" id="IPR018146">
    <property type="entry name" value="Glyoxalase_1_CS"/>
</dbReference>
<evidence type="ECO:0000256" key="1">
    <source>
        <dbReference type="ARBA" id="ARBA00022723"/>
    </source>
</evidence>
<keyword evidence="4" id="KW-1185">Reference proteome</keyword>
<proteinExistence type="predicted"/>
<dbReference type="Proteomes" id="UP000318081">
    <property type="component" value="Chromosome"/>
</dbReference>
<organism evidence="3 4">
    <name type="scientific">Stieleria magnilauensis</name>
    <dbReference type="NCBI Taxonomy" id="2527963"/>
    <lineage>
        <taxon>Bacteria</taxon>
        <taxon>Pseudomonadati</taxon>
        <taxon>Planctomycetota</taxon>
        <taxon>Planctomycetia</taxon>
        <taxon>Pirellulales</taxon>
        <taxon>Pirellulaceae</taxon>
        <taxon>Stieleria</taxon>
    </lineage>
</organism>
<dbReference type="InterPro" id="IPR037523">
    <property type="entry name" value="VOC_core"/>
</dbReference>
<evidence type="ECO:0000259" key="2">
    <source>
        <dbReference type="PROSITE" id="PS51819"/>
    </source>
</evidence>
<evidence type="ECO:0000313" key="4">
    <source>
        <dbReference type="Proteomes" id="UP000318081"/>
    </source>
</evidence>
<dbReference type="PANTHER" id="PTHR21366:SF22">
    <property type="entry name" value="VOC DOMAIN-CONTAINING PROTEIN"/>
    <property type="match status" value="1"/>
</dbReference>
<dbReference type="PANTHER" id="PTHR21366">
    <property type="entry name" value="GLYOXALASE FAMILY PROTEIN"/>
    <property type="match status" value="1"/>
</dbReference>
<dbReference type="Pfam" id="PF00903">
    <property type="entry name" value="Glyoxalase"/>
    <property type="match status" value="1"/>
</dbReference>
<dbReference type="PROSITE" id="PS51819">
    <property type="entry name" value="VOC"/>
    <property type="match status" value="1"/>
</dbReference>
<dbReference type="SUPFAM" id="SSF54593">
    <property type="entry name" value="Glyoxalase/Bleomycin resistance protein/Dihydroxybiphenyl dioxygenase"/>
    <property type="match status" value="1"/>
</dbReference>
<dbReference type="RefSeq" id="WP_419580521.1">
    <property type="nucleotide sequence ID" value="NZ_CP036432.1"/>
</dbReference>
<dbReference type="EMBL" id="CP036432">
    <property type="protein sequence ID" value="QDV87232.1"/>
    <property type="molecule type" value="Genomic_DNA"/>
</dbReference>
<keyword evidence="1" id="KW-0479">Metal-binding</keyword>
<name>A0ABX5XYV9_9BACT</name>
<reference evidence="3 4" key="1">
    <citation type="submission" date="2019-02" db="EMBL/GenBank/DDBJ databases">
        <title>Deep-cultivation of Planctomycetes and their phenomic and genomic characterization uncovers novel biology.</title>
        <authorList>
            <person name="Wiegand S."/>
            <person name="Jogler M."/>
            <person name="Boedeker C."/>
            <person name="Pinto D."/>
            <person name="Vollmers J."/>
            <person name="Rivas-Marin E."/>
            <person name="Kohn T."/>
            <person name="Peeters S.H."/>
            <person name="Heuer A."/>
            <person name="Rast P."/>
            <person name="Oberbeckmann S."/>
            <person name="Bunk B."/>
            <person name="Jeske O."/>
            <person name="Meyerdierks A."/>
            <person name="Storesund J.E."/>
            <person name="Kallscheuer N."/>
            <person name="Luecker S."/>
            <person name="Lage O.M."/>
            <person name="Pohl T."/>
            <person name="Merkel B.J."/>
            <person name="Hornburger P."/>
            <person name="Mueller R.-W."/>
            <person name="Bruemmer F."/>
            <person name="Labrenz M."/>
            <person name="Spormann A.M."/>
            <person name="Op den Camp H."/>
            <person name="Overmann J."/>
            <person name="Amann R."/>
            <person name="Jetten M.S.M."/>
            <person name="Mascher T."/>
            <person name="Medema M.H."/>
            <person name="Devos D.P."/>
            <person name="Kaster A.-K."/>
            <person name="Ovreas L."/>
            <person name="Rohde M."/>
            <person name="Galperin M.Y."/>
            <person name="Jogler C."/>
        </authorList>
    </citation>
    <scope>NUCLEOTIDE SEQUENCE [LARGE SCALE GENOMIC DNA]</scope>
    <source>
        <strain evidence="3 4">TBK1r</strain>
    </source>
</reference>
<evidence type="ECO:0000313" key="3">
    <source>
        <dbReference type="EMBL" id="QDV87232.1"/>
    </source>
</evidence>
<accession>A0ABX5XYV9</accession>
<feature type="domain" description="VOC" evidence="2">
    <location>
        <begin position="19"/>
        <end position="144"/>
    </location>
</feature>
<dbReference type="Gene3D" id="3.10.180.10">
    <property type="entry name" value="2,3-Dihydroxybiphenyl 1,2-Dioxygenase, domain 1"/>
    <property type="match status" value="1"/>
</dbReference>
<protein>
    <submittedName>
        <fullName evidence="3">Fosfomycin resistance protein FosB</fullName>
    </submittedName>
</protein>
<dbReference type="PROSITE" id="PS00934">
    <property type="entry name" value="GLYOXALASE_I_1"/>
    <property type="match status" value="1"/>
</dbReference>
<dbReference type="InterPro" id="IPR029068">
    <property type="entry name" value="Glyas_Bleomycin-R_OHBP_Dase"/>
</dbReference>
<gene>
    <name evidence="3" type="ORF">TBK1r_62610</name>
</gene>